<evidence type="ECO:0000256" key="11">
    <source>
        <dbReference type="PROSITE-ProRule" id="PRU00339"/>
    </source>
</evidence>
<dbReference type="SMART" id="SM00028">
    <property type="entry name" value="TPR"/>
    <property type="match status" value="3"/>
</dbReference>
<dbReference type="InterPro" id="IPR011990">
    <property type="entry name" value="TPR-like_helical_dom_sf"/>
</dbReference>
<feature type="repeat" description="TPR" evidence="11">
    <location>
        <begin position="353"/>
        <end position="386"/>
    </location>
</feature>
<name>A0AAJ7XCR4_PETMA</name>
<evidence type="ECO:0000256" key="6">
    <source>
        <dbReference type="ARBA" id="ARBA00022902"/>
    </source>
</evidence>
<dbReference type="InterPro" id="IPR007052">
    <property type="entry name" value="CS_dom"/>
</dbReference>
<protein>
    <recommendedName>
        <fullName evidence="10">Dynein axonemal assembly factor 4</fullName>
    </recommendedName>
</protein>
<dbReference type="SUPFAM" id="SSF48452">
    <property type="entry name" value="TPR-like"/>
    <property type="match status" value="1"/>
</dbReference>
<keyword evidence="14" id="KW-1185">Reference proteome</keyword>
<reference evidence="15" key="1">
    <citation type="submission" date="2025-08" db="UniProtKB">
        <authorList>
            <consortium name="RefSeq"/>
        </authorList>
    </citation>
    <scope>IDENTIFICATION</scope>
    <source>
        <tissue evidence="15">Sperm</tissue>
    </source>
</reference>
<keyword evidence="3" id="KW-0963">Cytoplasm</keyword>
<dbReference type="GO" id="GO:0120293">
    <property type="term" value="C:dynein axonemal particle"/>
    <property type="evidence" value="ECO:0007669"/>
    <property type="project" value="UniProtKB-SubCell"/>
</dbReference>
<dbReference type="CDD" id="cd06469">
    <property type="entry name" value="p23_DYX1C1_like"/>
    <property type="match status" value="1"/>
</dbReference>
<evidence type="ECO:0000256" key="8">
    <source>
        <dbReference type="ARBA" id="ARBA00023273"/>
    </source>
</evidence>
<evidence type="ECO:0000256" key="5">
    <source>
        <dbReference type="ARBA" id="ARBA00022803"/>
    </source>
</evidence>
<dbReference type="GO" id="GO:0036159">
    <property type="term" value="P:inner dynein arm assembly"/>
    <property type="evidence" value="ECO:0007669"/>
    <property type="project" value="TreeGrafter"/>
</dbReference>
<evidence type="ECO:0000256" key="1">
    <source>
        <dbReference type="ARBA" id="ARBA00004123"/>
    </source>
</evidence>
<dbReference type="SUPFAM" id="SSF49764">
    <property type="entry name" value="HSP20-like chaperones"/>
    <property type="match status" value="1"/>
</dbReference>
<keyword evidence="8" id="KW-0966">Cell projection</keyword>
<accession>A0AAJ7XCR4</accession>
<gene>
    <name evidence="15" type="primary">LOC116953645</name>
</gene>
<dbReference type="FunFam" id="1.25.40.10:FF:000176">
    <property type="entry name" value="dynein assembly factor 4, axonemal isoform X1"/>
    <property type="match status" value="1"/>
</dbReference>
<dbReference type="KEGG" id="pmrn:116953645"/>
<dbReference type="GO" id="GO:0005634">
    <property type="term" value="C:nucleus"/>
    <property type="evidence" value="ECO:0007669"/>
    <property type="project" value="UniProtKB-SubCell"/>
</dbReference>
<dbReference type="PROSITE" id="PS51203">
    <property type="entry name" value="CS"/>
    <property type="match status" value="1"/>
</dbReference>
<dbReference type="Gene3D" id="1.25.40.10">
    <property type="entry name" value="Tetratricopeptide repeat domain"/>
    <property type="match status" value="1"/>
</dbReference>
<comment type="subcellular location">
    <subcellularLocation>
        <location evidence="2">Cell projection</location>
        <location evidence="2">Neuron projection</location>
    </subcellularLocation>
    <subcellularLocation>
        <location evidence="9">Dynein axonemal particle</location>
    </subcellularLocation>
    <subcellularLocation>
        <location evidence="1">Nucleus</location>
    </subcellularLocation>
</comment>
<dbReference type="InterPro" id="IPR019734">
    <property type="entry name" value="TPR_rpt"/>
</dbReference>
<keyword evidence="6" id="KW-0524">Neurogenesis</keyword>
<dbReference type="CTD" id="161582"/>
<dbReference type="PANTHER" id="PTHR46492:SF1">
    <property type="entry name" value="DYNEIN AXONEMAL ASSEMBLY FACTOR 4"/>
    <property type="match status" value="1"/>
</dbReference>
<evidence type="ECO:0000256" key="2">
    <source>
        <dbReference type="ARBA" id="ARBA00004487"/>
    </source>
</evidence>
<feature type="region of interest" description="Disordered" evidence="12">
    <location>
        <begin position="147"/>
        <end position="227"/>
    </location>
</feature>
<feature type="domain" description="CS" evidence="13">
    <location>
        <begin position="3"/>
        <end position="87"/>
    </location>
</feature>
<evidence type="ECO:0000256" key="12">
    <source>
        <dbReference type="SAM" id="MobiDB-lite"/>
    </source>
</evidence>
<dbReference type="Gene3D" id="2.60.40.790">
    <property type="match status" value="1"/>
</dbReference>
<keyword evidence="7" id="KW-0539">Nucleus</keyword>
<evidence type="ECO:0000259" key="13">
    <source>
        <dbReference type="PROSITE" id="PS51203"/>
    </source>
</evidence>
<dbReference type="GeneID" id="116953645"/>
<evidence type="ECO:0000313" key="14">
    <source>
        <dbReference type="Proteomes" id="UP001318040"/>
    </source>
</evidence>
<dbReference type="GO" id="GO:0043005">
    <property type="term" value="C:neuron projection"/>
    <property type="evidence" value="ECO:0007669"/>
    <property type="project" value="UniProtKB-SubCell"/>
</dbReference>
<keyword evidence="5 11" id="KW-0802">TPR repeat</keyword>
<evidence type="ECO:0000256" key="9">
    <source>
        <dbReference type="ARBA" id="ARBA00024190"/>
    </source>
</evidence>
<organism evidence="14 15">
    <name type="scientific">Petromyzon marinus</name>
    <name type="common">Sea lamprey</name>
    <dbReference type="NCBI Taxonomy" id="7757"/>
    <lineage>
        <taxon>Eukaryota</taxon>
        <taxon>Metazoa</taxon>
        <taxon>Chordata</taxon>
        <taxon>Craniata</taxon>
        <taxon>Vertebrata</taxon>
        <taxon>Cyclostomata</taxon>
        <taxon>Hyperoartia</taxon>
        <taxon>Petromyzontiformes</taxon>
        <taxon>Petromyzontidae</taxon>
        <taxon>Petromyzon</taxon>
    </lineage>
</organism>
<proteinExistence type="predicted"/>
<sequence>MPIAVSDYSWEQSDAAVLLSVPLRGVRPGSVDIIASDEYIKVSFPPYLLELLLFAPVDEARSSARLGRGVALLTLPKKEPAPWPQLMSSLQADKAAMRRAHEEALARAQEKARAEAEARAVRKREEEKFALQTMMKIEEDKRKMIEEEKERERQHATAELERWKEQQGRQEMEERKRVEEEEEKRRREACARLPQQNRKKQQQLPTAGGGRPPKKEKELPPPRQAAAIGVHFSPRVFPTALRESRVPEEEQWLQRQAEARKICDLNDPELSREEKDPQWLKEKGGKLFAAGNYLAAVNAYDLAIRLSGVDPALHLNRAACHLKLRNLHKALHDSSRALELLTPPVPANRVARVKAHVRRGTALSQLEMFVEGLMDYEAALKLDPDNEVLREDARRIRDIVQGSHGEETR</sequence>
<dbReference type="GO" id="GO:0036158">
    <property type="term" value="P:outer dynein arm assembly"/>
    <property type="evidence" value="ECO:0007669"/>
    <property type="project" value="TreeGrafter"/>
</dbReference>
<dbReference type="Proteomes" id="UP001318040">
    <property type="component" value="Chromosome 52"/>
</dbReference>
<dbReference type="InterPro" id="IPR037894">
    <property type="entry name" value="CS_DYX1C1"/>
</dbReference>
<evidence type="ECO:0000256" key="10">
    <source>
        <dbReference type="ARBA" id="ARBA00024430"/>
    </source>
</evidence>
<dbReference type="PANTHER" id="PTHR46492">
    <property type="entry name" value="DYNEIN ASSEMBLY FACTOR 4, AXONEMAL"/>
    <property type="match status" value="1"/>
</dbReference>
<evidence type="ECO:0000256" key="7">
    <source>
        <dbReference type="ARBA" id="ARBA00023242"/>
    </source>
</evidence>
<dbReference type="InterPro" id="IPR052004">
    <property type="entry name" value="Dynein_assembly_factor_4"/>
</dbReference>
<dbReference type="GO" id="GO:0007399">
    <property type="term" value="P:nervous system development"/>
    <property type="evidence" value="ECO:0007669"/>
    <property type="project" value="UniProtKB-KW"/>
</dbReference>
<dbReference type="PROSITE" id="PS50005">
    <property type="entry name" value="TPR"/>
    <property type="match status" value="1"/>
</dbReference>
<evidence type="ECO:0000256" key="4">
    <source>
        <dbReference type="ARBA" id="ARBA00022737"/>
    </source>
</evidence>
<feature type="compositionally biased region" description="Basic and acidic residues" evidence="12">
    <location>
        <begin position="147"/>
        <end position="190"/>
    </location>
</feature>
<dbReference type="GO" id="GO:0003341">
    <property type="term" value="P:cilium movement"/>
    <property type="evidence" value="ECO:0007669"/>
    <property type="project" value="InterPro"/>
</dbReference>
<keyword evidence="4" id="KW-0677">Repeat</keyword>
<dbReference type="RefSeq" id="XP_032829924.1">
    <property type="nucleotide sequence ID" value="XM_032974033.1"/>
</dbReference>
<evidence type="ECO:0000256" key="3">
    <source>
        <dbReference type="ARBA" id="ARBA00022490"/>
    </source>
</evidence>
<dbReference type="InterPro" id="IPR008978">
    <property type="entry name" value="HSP20-like_chaperone"/>
</dbReference>
<evidence type="ECO:0000313" key="15">
    <source>
        <dbReference type="RefSeq" id="XP_032829924.1"/>
    </source>
</evidence>
<dbReference type="AlphaFoldDB" id="A0AAJ7XCR4"/>